<dbReference type="AlphaFoldDB" id="A0A5C6QC52"/>
<dbReference type="RefSeq" id="WP_146789671.1">
    <property type="nucleotide sequence ID" value="NZ_VOLT01000008.1"/>
</dbReference>
<dbReference type="OrthoDB" id="5582699at2"/>
<dbReference type="Gene3D" id="1.10.10.60">
    <property type="entry name" value="Homeodomain-like"/>
    <property type="match status" value="1"/>
</dbReference>
<evidence type="ECO:0000313" key="5">
    <source>
        <dbReference type="EMBL" id="TWX66341.1"/>
    </source>
</evidence>
<evidence type="ECO:0000256" key="1">
    <source>
        <dbReference type="ARBA" id="ARBA00023015"/>
    </source>
</evidence>
<comment type="caution">
    <text evidence="5">The sequence shown here is derived from an EMBL/GenBank/DDBJ whole genome shotgun (WGS) entry which is preliminary data.</text>
</comment>
<keyword evidence="2" id="KW-0238">DNA-binding</keyword>
<feature type="domain" description="HTH araC/xylS-type" evidence="4">
    <location>
        <begin position="231"/>
        <end position="329"/>
    </location>
</feature>
<sequence length="331" mass="36891">MNTEITVVKASHLQPFISFLESVGAPLDRLLNQVNLHADYFSDQENLIAEAPFWALLEHASYSQGIEDLGFQVTEQLSLDSFGVFGAKVMQADSLYQALTTFIRDMGQQSNCPPFWLMEHGDFIWFCRLGTQGIKKGHWPIEQHVISLMIQLVRGFTSAAWAPPKVHLQTHTLKGAKNTASFNNSQILINKPFTGICIAKSLLLNRAVIKPKGKIAGEVVNQTVITTVNSQVIKELLTQSCANQPLSAQQIAKLIGLNVRHMQRLLKKEGCSYRELSEQVLFKQSQAMLSTVQLSVLDVALALGYSDAANFTRAFKRWSGLSPTQYKQLLN</sequence>
<dbReference type="GO" id="GO:0005829">
    <property type="term" value="C:cytosol"/>
    <property type="evidence" value="ECO:0007669"/>
    <property type="project" value="TreeGrafter"/>
</dbReference>
<dbReference type="InterPro" id="IPR018060">
    <property type="entry name" value="HTH_AraC"/>
</dbReference>
<dbReference type="InterPro" id="IPR032687">
    <property type="entry name" value="AraC-type_N"/>
</dbReference>
<keyword evidence="1" id="KW-0805">Transcription regulation</keyword>
<keyword evidence="6" id="KW-1185">Reference proteome</keyword>
<proteinExistence type="predicted"/>
<reference evidence="5 6" key="1">
    <citation type="submission" date="2019-07" db="EMBL/GenBank/DDBJ databases">
        <title>Genomes of sea-ice associated Colwellia species.</title>
        <authorList>
            <person name="Bowman J.P."/>
        </authorList>
    </citation>
    <scope>NUCLEOTIDE SEQUENCE [LARGE SCALE GENOMIC DNA]</scope>
    <source>
        <strain evidence="5 6">ACAM 459</strain>
    </source>
</reference>
<dbReference type="EMBL" id="VOLT01000008">
    <property type="protein sequence ID" value="TWX66341.1"/>
    <property type="molecule type" value="Genomic_DNA"/>
</dbReference>
<dbReference type="SUPFAM" id="SSF46689">
    <property type="entry name" value="Homeodomain-like"/>
    <property type="match status" value="1"/>
</dbReference>
<dbReference type="PANTHER" id="PTHR47894:SF1">
    <property type="entry name" value="HTH-TYPE TRANSCRIPTIONAL REGULATOR VQSM"/>
    <property type="match status" value="1"/>
</dbReference>
<evidence type="ECO:0000256" key="2">
    <source>
        <dbReference type="ARBA" id="ARBA00023125"/>
    </source>
</evidence>
<dbReference type="InterPro" id="IPR009057">
    <property type="entry name" value="Homeodomain-like_sf"/>
</dbReference>
<dbReference type="GO" id="GO:0000976">
    <property type="term" value="F:transcription cis-regulatory region binding"/>
    <property type="evidence" value="ECO:0007669"/>
    <property type="project" value="TreeGrafter"/>
</dbReference>
<accession>A0A5C6QC52</accession>
<dbReference type="InterPro" id="IPR020449">
    <property type="entry name" value="Tscrpt_reg_AraC-type_HTH"/>
</dbReference>
<dbReference type="Pfam" id="PF12625">
    <property type="entry name" value="Arabinose_bd"/>
    <property type="match status" value="1"/>
</dbReference>
<dbReference type="PANTHER" id="PTHR47894">
    <property type="entry name" value="HTH-TYPE TRANSCRIPTIONAL REGULATOR GADX"/>
    <property type="match status" value="1"/>
</dbReference>
<dbReference type="SMART" id="SM00342">
    <property type="entry name" value="HTH_ARAC"/>
    <property type="match status" value="1"/>
</dbReference>
<evidence type="ECO:0000259" key="4">
    <source>
        <dbReference type="PROSITE" id="PS01124"/>
    </source>
</evidence>
<dbReference type="GO" id="GO:0003700">
    <property type="term" value="F:DNA-binding transcription factor activity"/>
    <property type="evidence" value="ECO:0007669"/>
    <property type="project" value="InterPro"/>
</dbReference>
<keyword evidence="3" id="KW-0804">Transcription</keyword>
<evidence type="ECO:0000313" key="6">
    <source>
        <dbReference type="Proteomes" id="UP000321822"/>
    </source>
</evidence>
<name>A0A5C6QC52_9GAMM</name>
<evidence type="ECO:0000256" key="3">
    <source>
        <dbReference type="ARBA" id="ARBA00023163"/>
    </source>
</evidence>
<dbReference type="Pfam" id="PF12833">
    <property type="entry name" value="HTH_18"/>
    <property type="match status" value="1"/>
</dbReference>
<organism evidence="5 6">
    <name type="scientific">Colwellia demingiae</name>
    <dbReference type="NCBI Taxonomy" id="89401"/>
    <lineage>
        <taxon>Bacteria</taxon>
        <taxon>Pseudomonadati</taxon>
        <taxon>Pseudomonadota</taxon>
        <taxon>Gammaproteobacteria</taxon>
        <taxon>Alteromonadales</taxon>
        <taxon>Colwelliaceae</taxon>
        <taxon>Colwellia</taxon>
    </lineage>
</organism>
<dbReference type="Proteomes" id="UP000321822">
    <property type="component" value="Unassembled WGS sequence"/>
</dbReference>
<dbReference type="PROSITE" id="PS01124">
    <property type="entry name" value="HTH_ARAC_FAMILY_2"/>
    <property type="match status" value="1"/>
</dbReference>
<protein>
    <submittedName>
        <fullName evidence="5">AraC family transcriptional regulator</fullName>
    </submittedName>
</protein>
<gene>
    <name evidence="5" type="ORF">ESZ36_15870</name>
</gene>
<dbReference type="PRINTS" id="PR00032">
    <property type="entry name" value="HTHARAC"/>
</dbReference>